<comment type="caution">
    <text evidence="3">The sequence shown here is derived from an EMBL/GenBank/DDBJ whole genome shotgun (WGS) entry which is preliminary data.</text>
</comment>
<keyword evidence="4" id="KW-1185">Reference proteome</keyword>
<evidence type="ECO:0000256" key="2">
    <source>
        <dbReference type="SAM" id="SignalP"/>
    </source>
</evidence>
<evidence type="ECO:0000313" key="3">
    <source>
        <dbReference type="EMBL" id="KAL2865031.1"/>
    </source>
</evidence>
<evidence type="ECO:0000313" key="4">
    <source>
        <dbReference type="Proteomes" id="UP001610432"/>
    </source>
</evidence>
<accession>A0ABR4LKM7</accession>
<evidence type="ECO:0000256" key="1">
    <source>
        <dbReference type="SAM" id="MobiDB-lite"/>
    </source>
</evidence>
<keyword evidence="2" id="KW-0732">Signal</keyword>
<organism evidence="3 4">
    <name type="scientific">Aspergillus lucknowensis</name>
    <dbReference type="NCBI Taxonomy" id="176173"/>
    <lineage>
        <taxon>Eukaryota</taxon>
        <taxon>Fungi</taxon>
        <taxon>Dikarya</taxon>
        <taxon>Ascomycota</taxon>
        <taxon>Pezizomycotina</taxon>
        <taxon>Eurotiomycetes</taxon>
        <taxon>Eurotiomycetidae</taxon>
        <taxon>Eurotiales</taxon>
        <taxon>Aspergillaceae</taxon>
        <taxon>Aspergillus</taxon>
        <taxon>Aspergillus subgen. Nidulantes</taxon>
    </lineage>
</organism>
<name>A0ABR4LKM7_9EURO</name>
<reference evidence="3 4" key="1">
    <citation type="submission" date="2024-07" db="EMBL/GenBank/DDBJ databases">
        <title>Section-level genome sequencing and comparative genomics of Aspergillus sections Usti and Cavernicolus.</title>
        <authorList>
            <consortium name="Lawrence Berkeley National Laboratory"/>
            <person name="Nybo J.L."/>
            <person name="Vesth T.C."/>
            <person name="Theobald S."/>
            <person name="Frisvad J.C."/>
            <person name="Larsen T.O."/>
            <person name="Kjaerboelling I."/>
            <person name="Rothschild-Mancinelli K."/>
            <person name="Lyhne E.K."/>
            <person name="Kogle M.E."/>
            <person name="Barry K."/>
            <person name="Clum A."/>
            <person name="Na H."/>
            <person name="Ledsgaard L."/>
            <person name="Lin J."/>
            <person name="Lipzen A."/>
            <person name="Kuo A."/>
            <person name="Riley R."/>
            <person name="Mondo S."/>
            <person name="Labutti K."/>
            <person name="Haridas S."/>
            <person name="Pangalinan J."/>
            <person name="Salamov A.A."/>
            <person name="Simmons B.A."/>
            <person name="Magnuson J.K."/>
            <person name="Chen J."/>
            <person name="Drula E."/>
            <person name="Henrissat B."/>
            <person name="Wiebenga A."/>
            <person name="Lubbers R.J."/>
            <person name="Gomes A.C."/>
            <person name="Macurrencykelacurrency M.R."/>
            <person name="Stajich J."/>
            <person name="Grigoriev I.V."/>
            <person name="Mortensen U.H."/>
            <person name="De Vries R.P."/>
            <person name="Baker S.E."/>
            <person name="Andersen M.R."/>
        </authorList>
    </citation>
    <scope>NUCLEOTIDE SEQUENCE [LARGE SCALE GENOMIC DNA]</scope>
    <source>
        <strain evidence="3 4">CBS 449.75</strain>
    </source>
</reference>
<feature type="region of interest" description="Disordered" evidence="1">
    <location>
        <begin position="134"/>
        <end position="172"/>
    </location>
</feature>
<dbReference type="RefSeq" id="XP_070884010.1">
    <property type="nucleotide sequence ID" value="XM_071025346.1"/>
</dbReference>
<feature type="chain" id="PRO_5045359906" evidence="2">
    <location>
        <begin position="22"/>
        <end position="172"/>
    </location>
</feature>
<feature type="signal peptide" evidence="2">
    <location>
        <begin position="1"/>
        <end position="21"/>
    </location>
</feature>
<sequence>MHVHRIFALCGFLLLGNLTLAAWINREDVPDMCRTACAPAVSTAEDCDRRSDDDDDDDDAAEIQCICQGGQASTRVPHCEACIAQWRKDHLDGGNDGNGDATDPHDNNAFEILTSCRFTTTTFLVAANNRTNVTSSPWAGSTPHSTPHTTPPHSTHGTHTSSGMGHGTTTSY</sequence>
<dbReference type="Proteomes" id="UP001610432">
    <property type="component" value="Unassembled WGS sequence"/>
</dbReference>
<protein>
    <submittedName>
        <fullName evidence="3">Uncharacterized protein</fullName>
    </submittedName>
</protein>
<proteinExistence type="predicted"/>
<feature type="compositionally biased region" description="Low complexity" evidence="1">
    <location>
        <begin position="140"/>
        <end position="172"/>
    </location>
</feature>
<gene>
    <name evidence="3" type="ORF">BJX67DRAFT_192088</name>
</gene>
<dbReference type="GeneID" id="98140418"/>
<dbReference type="EMBL" id="JBFXLQ010000035">
    <property type="protein sequence ID" value="KAL2865031.1"/>
    <property type="molecule type" value="Genomic_DNA"/>
</dbReference>